<evidence type="ECO:0008006" key="4">
    <source>
        <dbReference type="Google" id="ProtNLM"/>
    </source>
</evidence>
<reference evidence="2 3" key="1">
    <citation type="submission" date="2023-03" db="EMBL/GenBank/DDBJ databases">
        <title>NovoSphingobium album sp. nov. isolated from polycyclic aromatic hydrocarbons- and heavy-metal polluted soil.</title>
        <authorList>
            <person name="Liu Z."/>
            <person name="Wang K."/>
        </authorList>
    </citation>
    <scope>NUCLEOTIDE SEQUENCE [LARGE SCALE GENOMIC DNA]</scope>
    <source>
        <strain evidence="2 3">H3SJ31-1</strain>
    </source>
</reference>
<organism evidence="2 3">
    <name type="scientific">Novosphingobium album</name>
    <name type="common">ex Liu et al. 2023</name>
    <dbReference type="NCBI Taxonomy" id="3031130"/>
    <lineage>
        <taxon>Bacteria</taxon>
        <taxon>Pseudomonadati</taxon>
        <taxon>Pseudomonadota</taxon>
        <taxon>Alphaproteobacteria</taxon>
        <taxon>Sphingomonadales</taxon>
        <taxon>Sphingomonadaceae</taxon>
        <taxon>Novosphingobium</taxon>
    </lineage>
</organism>
<dbReference type="EMBL" id="JARESE010000049">
    <property type="protein sequence ID" value="MDE8652995.1"/>
    <property type="molecule type" value="Genomic_DNA"/>
</dbReference>
<dbReference type="RefSeq" id="WP_275229097.1">
    <property type="nucleotide sequence ID" value="NZ_JARESE010000049.1"/>
</dbReference>
<name>A0ABT5WSM3_9SPHN</name>
<evidence type="ECO:0000313" key="2">
    <source>
        <dbReference type="EMBL" id="MDE8652995.1"/>
    </source>
</evidence>
<accession>A0ABT5WSM3</accession>
<dbReference type="Proteomes" id="UP001216253">
    <property type="component" value="Unassembled WGS sequence"/>
</dbReference>
<evidence type="ECO:0000313" key="3">
    <source>
        <dbReference type="Proteomes" id="UP001216253"/>
    </source>
</evidence>
<gene>
    <name evidence="2" type="ORF">PYV00_14910</name>
</gene>
<keyword evidence="3" id="KW-1185">Reference proteome</keyword>
<feature type="region of interest" description="Disordered" evidence="1">
    <location>
        <begin position="1"/>
        <end position="29"/>
    </location>
</feature>
<comment type="caution">
    <text evidence="2">The sequence shown here is derived from an EMBL/GenBank/DDBJ whole genome shotgun (WGS) entry which is preliminary data.</text>
</comment>
<evidence type="ECO:0000256" key="1">
    <source>
        <dbReference type="SAM" id="MobiDB-lite"/>
    </source>
</evidence>
<protein>
    <recommendedName>
        <fullName evidence="4">DUF2384 domain-containing protein</fullName>
    </recommendedName>
</protein>
<sequence length="98" mass="10526">MTDAIDEEPKQIRRMGFRKSNSPKLAVDAAKRQGTVTRLAFDLLGGKDQAIAYLNTDRATLGGRPLDLAIASREGLTAVENDMRLVAGRPAESVTGAQ</sequence>
<proteinExistence type="predicted"/>